<evidence type="ECO:0000256" key="7">
    <source>
        <dbReference type="SAM" id="MobiDB-lite"/>
    </source>
</evidence>
<dbReference type="GO" id="GO:0010468">
    <property type="term" value="P:regulation of gene expression"/>
    <property type="evidence" value="ECO:0007669"/>
    <property type="project" value="UniProtKB-ARBA"/>
</dbReference>
<dbReference type="SUPFAM" id="SSF52540">
    <property type="entry name" value="P-loop containing nucleoside triphosphate hydrolases"/>
    <property type="match status" value="1"/>
</dbReference>
<feature type="compositionally biased region" description="Basic and acidic residues" evidence="7">
    <location>
        <begin position="99"/>
        <end position="113"/>
    </location>
</feature>
<name>A0AAR5Q6A9_DENPD</name>
<evidence type="ECO:0000256" key="4">
    <source>
        <dbReference type="ARBA" id="ARBA00022806"/>
    </source>
</evidence>
<dbReference type="PROSITE" id="PS51192">
    <property type="entry name" value="HELICASE_ATP_BIND_1"/>
    <property type="match status" value="1"/>
</dbReference>
<dbReference type="Gene3D" id="3.40.50.300">
    <property type="entry name" value="P-loop containing nucleotide triphosphate hydrolases"/>
    <property type="match status" value="1"/>
</dbReference>
<evidence type="ECO:0000256" key="6">
    <source>
        <dbReference type="PROSITE-ProRule" id="PRU00552"/>
    </source>
</evidence>
<organism evidence="10 11">
    <name type="scientific">Dendroctonus ponderosae</name>
    <name type="common">Mountain pine beetle</name>
    <dbReference type="NCBI Taxonomy" id="77166"/>
    <lineage>
        <taxon>Eukaryota</taxon>
        <taxon>Metazoa</taxon>
        <taxon>Ecdysozoa</taxon>
        <taxon>Arthropoda</taxon>
        <taxon>Hexapoda</taxon>
        <taxon>Insecta</taxon>
        <taxon>Pterygota</taxon>
        <taxon>Neoptera</taxon>
        <taxon>Endopterygota</taxon>
        <taxon>Coleoptera</taxon>
        <taxon>Polyphaga</taxon>
        <taxon>Cucujiformia</taxon>
        <taxon>Curculionidae</taxon>
        <taxon>Scolytinae</taxon>
        <taxon>Dendroctonus</taxon>
    </lineage>
</organism>
<feature type="compositionally biased region" description="Polar residues" evidence="7">
    <location>
        <begin position="1"/>
        <end position="13"/>
    </location>
</feature>
<accession>A0AAR5Q6A9</accession>
<dbReference type="EnsemblMetazoa" id="XM_019913219.1">
    <property type="protein sequence ID" value="XP_019768778.1"/>
    <property type="gene ID" value="LOC109543483"/>
</dbReference>
<dbReference type="InterPro" id="IPR027417">
    <property type="entry name" value="P-loop_NTPase"/>
</dbReference>
<reference evidence="10" key="2">
    <citation type="submission" date="2024-08" db="UniProtKB">
        <authorList>
            <consortium name="EnsemblMetazoa"/>
        </authorList>
    </citation>
    <scope>IDENTIFICATION</scope>
</reference>
<evidence type="ECO:0000259" key="9">
    <source>
        <dbReference type="PROSITE" id="PS51195"/>
    </source>
</evidence>
<feature type="compositionally biased region" description="Basic and acidic residues" evidence="7">
    <location>
        <begin position="120"/>
        <end position="146"/>
    </location>
</feature>
<feature type="domain" description="DEAD-box RNA helicase Q" evidence="9">
    <location>
        <begin position="212"/>
        <end position="240"/>
    </location>
</feature>
<dbReference type="Proteomes" id="UP000019118">
    <property type="component" value="Unassembled WGS sequence"/>
</dbReference>
<evidence type="ECO:0000256" key="1">
    <source>
        <dbReference type="ARBA" id="ARBA00012552"/>
    </source>
</evidence>
<dbReference type="PANTHER" id="PTHR47958">
    <property type="entry name" value="ATP-DEPENDENT RNA HELICASE DBP3"/>
    <property type="match status" value="1"/>
</dbReference>
<proteinExistence type="predicted"/>
<keyword evidence="4" id="KW-0347">Helicase</keyword>
<sequence length="326" mass="35450">MSNAPNQNGSGLEQQFAGLDLQSRSSSGRYVPPHLRNKQSGSGSGSSAEPGGYEKERDRGESRGGGGGGGRGYSRNTGGGGGGGGGGRSGDFSNFNTRGRRDQNGDDRADDWGRNGGSRNQDRERELPRNDRWQESEKPRGGERWNPDNAGGGGGGRWADNRRNESDWTVPLPRDERVELELFGTGNTGINFSKYEDIPVEATGEQVPHHIASFEEVQLTEIIRSNISAARYDTPTPVQKYAIPIILGHRDVMACAQTGSGKTAAFLVPILNQMYEGGPPNIQQGRSRRKQYPLGLVLAPTRELATQIYDESKKFAYRARVRPCVV</sequence>
<keyword evidence="11" id="KW-1185">Reference proteome</keyword>
<evidence type="ECO:0000313" key="10">
    <source>
        <dbReference type="EnsemblMetazoa" id="XP_019768778.1"/>
    </source>
</evidence>
<feature type="compositionally biased region" description="Gly residues" evidence="7">
    <location>
        <begin position="63"/>
        <end position="89"/>
    </location>
</feature>
<protein>
    <recommendedName>
        <fullName evidence="1">RNA helicase</fullName>
        <ecNumber evidence="1">3.6.4.13</ecNumber>
    </recommendedName>
</protein>
<dbReference type="GO" id="GO:0016787">
    <property type="term" value="F:hydrolase activity"/>
    <property type="evidence" value="ECO:0007669"/>
    <property type="project" value="UniProtKB-KW"/>
</dbReference>
<dbReference type="AlphaFoldDB" id="A0AAR5Q6A9"/>
<dbReference type="GO" id="GO:0003724">
    <property type="term" value="F:RNA helicase activity"/>
    <property type="evidence" value="ECO:0007669"/>
    <property type="project" value="UniProtKB-EC"/>
</dbReference>
<dbReference type="InterPro" id="IPR014014">
    <property type="entry name" value="RNA_helicase_DEAD_Q_motif"/>
</dbReference>
<evidence type="ECO:0000259" key="8">
    <source>
        <dbReference type="PROSITE" id="PS51192"/>
    </source>
</evidence>
<feature type="short sequence motif" description="Q motif" evidence="6">
    <location>
        <begin position="212"/>
        <end position="240"/>
    </location>
</feature>
<evidence type="ECO:0000256" key="2">
    <source>
        <dbReference type="ARBA" id="ARBA00022741"/>
    </source>
</evidence>
<dbReference type="GO" id="GO:0005524">
    <property type="term" value="F:ATP binding"/>
    <property type="evidence" value="ECO:0007669"/>
    <property type="project" value="UniProtKB-KW"/>
</dbReference>
<dbReference type="Pfam" id="PF00270">
    <property type="entry name" value="DEAD"/>
    <property type="match status" value="1"/>
</dbReference>
<evidence type="ECO:0000256" key="3">
    <source>
        <dbReference type="ARBA" id="ARBA00022801"/>
    </source>
</evidence>
<keyword evidence="3" id="KW-0378">Hydrolase</keyword>
<feature type="compositionally biased region" description="Basic and acidic residues" evidence="7">
    <location>
        <begin position="52"/>
        <end position="62"/>
    </location>
</feature>
<dbReference type="InterPro" id="IPR014001">
    <property type="entry name" value="Helicase_ATP-bd"/>
</dbReference>
<feature type="region of interest" description="Disordered" evidence="7">
    <location>
        <begin position="1"/>
        <end position="170"/>
    </location>
</feature>
<dbReference type="PROSITE" id="PS51195">
    <property type="entry name" value="Q_MOTIF"/>
    <property type="match status" value="1"/>
</dbReference>
<evidence type="ECO:0000256" key="5">
    <source>
        <dbReference type="ARBA" id="ARBA00022840"/>
    </source>
</evidence>
<evidence type="ECO:0000313" key="11">
    <source>
        <dbReference type="Proteomes" id="UP000019118"/>
    </source>
</evidence>
<dbReference type="GO" id="GO:0003676">
    <property type="term" value="F:nucleic acid binding"/>
    <property type="evidence" value="ECO:0007669"/>
    <property type="project" value="InterPro"/>
</dbReference>
<keyword evidence="2" id="KW-0547">Nucleotide-binding</keyword>
<feature type="domain" description="Helicase ATP-binding" evidence="8">
    <location>
        <begin position="243"/>
        <end position="326"/>
    </location>
</feature>
<reference evidence="11" key="1">
    <citation type="journal article" date="2013" name="Genome Biol.">
        <title>Draft genome of the mountain pine beetle, Dendroctonus ponderosae Hopkins, a major forest pest.</title>
        <authorList>
            <person name="Keeling C.I."/>
            <person name="Yuen M.M."/>
            <person name="Liao N.Y."/>
            <person name="Docking T.R."/>
            <person name="Chan S.K."/>
            <person name="Taylor G.A."/>
            <person name="Palmquist D.L."/>
            <person name="Jackman S.D."/>
            <person name="Nguyen A."/>
            <person name="Li M."/>
            <person name="Henderson H."/>
            <person name="Janes J.K."/>
            <person name="Zhao Y."/>
            <person name="Pandoh P."/>
            <person name="Moore R."/>
            <person name="Sperling F.A."/>
            <person name="Huber D.P."/>
            <person name="Birol I."/>
            <person name="Jones S.J."/>
            <person name="Bohlmann J."/>
        </authorList>
    </citation>
    <scope>NUCLEOTIDE SEQUENCE</scope>
</reference>
<dbReference type="EC" id="3.6.4.13" evidence="1"/>
<keyword evidence="5" id="KW-0067">ATP-binding</keyword>
<dbReference type="InterPro" id="IPR011545">
    <property type="entry name" value="DEAD/DEAH_box_helicase_dom"/>
</dbReference>